<evidence type="ECO:0000259" key="2">
    <source>
        <dbReference type="Pfam" id="PF00582"/>
    </source>
</evidence>
<evidence type="ECO:0000313" key="4">
    <source>
        <dbReference type="Proteomes" id="UP000468707"/>
    </source>
</evidence>
<dbReference type="PANTHER" id="PTHR46268:SF6">
    <property type="entry name" value="UNIVERSAL STRESS PROTEIN UP12"/>
    <property type="match status" value="1"/>
</dbReference>
<dbReference type="Pfam" id="PF00582">
    <property type="entry name" value="Usp"/>
    <property type="match status" value="1"/>
</dbReference>
<evidence type="ECO:0000256" key="1">
    <source>
        <dbReference type="ARBA" id="ARBA00008791"/>
    </source>
</evidence>
<comment type="similarity">
    <text evidence="1">Belongs to the universal stress protein A family.</text>
</comment>
<accession>A0A6I5KVX5</accession>
<dbReference type="Gene3D" id="3.40.50.12370">
    <property type="match status" value="1"/>
</dbReference>
<evidence type="ECO:0000313" key="3">
    <source>
        <dbReference type="EMBL" id="NDV45006.1"/>
    </source>
</evidence>
<dbReference type="RefSeq" id="WP_163636399.1">
    <property type="nucleotide sequence ID" value="NZ_JAAAMI010000011.1"/>
</dbReference>
<name>A0A6I5KVX5_9FLAO</name>
<dbReference type="SUPFAM" id="SSF52402">
    <property type="entry name" value="Adenine nucleotide alpha hydrolases-like"/>
    <property type="match status" value="2"/>
</dbReference>
<comment type="caution">
    <text evidence="3">The sequence shown here is derived from an EMBL/GenBank/DDBJ whole genome shotgun (WGS) entry which is preliminary data.</text>
</comment>
<dbReference type="EMBL" id="JAAAMI010000011">
    <property type="protein sequence ID" value="NDV45006.1"/>
    <property type="molecule type" value="Genomic_DNA"/>
</dbReference>
<dbReference type="InterPro" id="IPR006016">
    <property type="entry name" value="UspA"/>
</dbReference>
<dbReference type="PRINTS" id="PR01438">
    <property type="entry name" value="UNVRSLSTRESS"/>
</dbReference>
<dbReference type="Proteomes" id="UP000468707">
    <property type="component" value="Unassembled WGS sequence"/>
</dbReference>
<protein>
    <submittedName>
        <fullName evidence="3">Universal stress protein</fullName>
    </submittedName>
</protein>
<organism evidence="3 4">
    <name type="scientific">Flagellimonas sediminis</name>
    <dbReference type="NCBI Taxonomy" id="2696468"/>
    <lineage>
        <taxon>Bacteria</taxon>
        <taxon>Pseudomonadati</taxon>
        <taxon>Bacteroidota</taxon>
        <taxon>Flavobacteriia</taxon>
        <taxon>Flavobacteriales</taxon>
        <taxon>Flavobacteriaceae</taxon>
        <taxon>Flagellimonas</taxon>
    </lineage>
</organism>
<dbReference type="AlphaFoldDB" id="A0A6I5KVX5"/>
<dbReference type="CDD" id="cd00293">
    <property type="entry name" value="USP-like"/>
    <property type="match status" value="1"/>
</dbReference>
<sequence length="282" mass="31970">MRQPENSILTFFNFTRIMNTINKILVPFDLSPASERALQYALHFITQNDSPEIISLYASSTSDDDVLKEVLQEKISAIKKQFPYTSKSNIELVIRKGLLVDSMLKEQKENDIDLIIMGTKGSAEDEESTFTNTSRLVLEADCPVLVVPEKVGEFQVGKIALVLGKDEIDDPTALGTLLEIARRFDAQVHVLTICNEDGTYGYSVTDEKNENTISYYLEKFYSHHMFMENTDVTDGIFDYVNKKEIDMIAILPSNHSKKNRPSEGRLTKFLTLRSQIPLLTLD</sequence>
<proteinExistence type="inferred from homology"/>
<gene>
    <name evidence="3" type="ORF">GTK07_16890</name>
</gene>
<dbReference type="InterPro" id="IPR006015">
    <property type="entry name" value="Universal_stress_UspA"/>
</dbReference>
<dbReference type="PANTHER" id="PTHR46268">
    <property type="entry name" value="STRESS RESPONSE PROTEIN NHAX"/>
    <property type="match status" value="1"/>
</dbReference>
<reference evidence="3 4" key="1">
    <citation type="submission" date="2020-01" db="EMBL/GenBank/DDBJ databases">
        <title>Muricauda sediminis sp.nov. 40Bstr401.</title>
        <authorList>
            <person name="Xue Z."/>
            <person name="Zhu S."/>
            <person name="Ren N."/>
            <person name="Chen T."/>
            <person name="Chen X."/>
            <person name="Chen J."/>
            <person name="Yang J."/>
        </authorList>
    </citation>
    <scope>NUCLEOTIDE SEQUENCE [LARGE SCALE GENOMIC DNA]</scope>
    <source>
        <strain evidence="3 4">40Bstr401</strain>
    </source>
</reference>
<feature type="domain" description="UspA" evidence="2">
    <location>
        <begin position="22"/>
        <end position="148"/>
    </location>
</feature>
<keyword evidence="4" id="KW-1185">Reference proteome</keyword>